<evidence type="ECO:0000256" key="1">
    <source>
        <dbReference type="SAM" id="MobiDB-lite"/>
    </source>
</evidence>
<accession>A0A8J7RW52</accession>
<dbReference type="InterPro" id="IPR029063">
    <property type="entry name" value="SAM-dependent_MTases_sf"/>
</dbReference>
<name>A0A8J7RW52_9PROT</name>
<dbReference type="EMBL" id="JAGMWN010000001">
    <property type="protein sequence ID" value="MBP5855635.1"/>
    <property type="molecule type" value="Genomic_DNA"/>
</dbReference>
<evidence type="ECO:0000256" key="2">
    <source>
        <dbReference type="SAM" id="Phobius"/>
    </source>
</evidence>
<keyword evidence="4" id="KW-1185">Reference proteome</keyword>
<gene>
    <name evidence="3" type="ORF">KAJ83_01335</name>
</gene>
<proteinExistence type="predicted"/>
<feature type="transmembrane region" description="Helical" evidence="2">
    <location>
        <begin position="533"/>
        <end position="553"/>
    </location>
</feature>
<dbReference type="SUPFAM" id="SSF53335">
    <property type="entry name" value="S-adenosyl-L-methionine-dependent methyltransferases"/>
    <property type="match status" value="1"/>
</dbReference>
<dbReference type="AlphaFoldDB" id="A0A8J7RW52"/>
<reference evidence="3" key="1">
    <citation type="submission" date="2021-04" db="EMBL/GenBank/DDBJ databases">
        <authorList>
            <person name="Zhang D.-C."/>
        </authorList>
    </citation>
    <scope>NUCLEOTIDE SEQUENCE</scope>
    <source>
        <strain evidence="3">CGMCC 1.15697</strain>
    </source>
</reference>
<keyword evidence="2" id="KW-0472">Membrane</keyword>
<keyword evidence="2" id="KW-1133">Transmembrane helix</keyword>
<comment type="caution">
    <text evidence="3">The sequence shown here is derived from an EMBL/GenBank/DDBJ whole genome shotgun (WGS) entry which is preliminary data.</text>
</comment>
<organism evidence="3 4">
    <name type="scientific">Marivibrio halodurans</name>
    <dbReference type="NCBI Taxonomy" id="2039722"/>
    <lineage>
        <taxon>Bacteria</taxon>
        <taxon>Pseudomonadati</taxon>
        <taxon>Pseudomonadota</taxon>
        <taxon>Alphaproteobacteria</taxon>
        <taxon>Rhodospirillales</taxon>
        <taxon>Rhodospirillaceae</taxon>
        <taxon>Marivibrio</taxon>
    </lineage>
</organism>
<dbReference type="Proteomes" id="UP000672602">
    <property type="component" value="Unassembled WGS sequence"/>
</dbReference>
<protein>
    <submittedName>
        <fullName evidence="3">Uncharacterized protein</fullName>
    </submittedName>
</protein>
<sequence length="588" mass="65186">MTTRESVALFEREPTFAALRQHCTVTFILIDDLVTDGHYGVTLTLAFARGVRSAGERQTDSWFIFMNSDFVLADGSLGMLAEHMSRNEARCILAPSLRVQAEPAVPRLLEAFDPRTSTLAMGKRDMVAMAFEMLHPTVVGKTVTQDLLAAHTYNQIFWQVDDATLLARYHLIFMLAIRPERSMPPVTSYCDYGFVPDLAPSGPWVVLDDSDDCFIMELQQTAQERELLFAGVHDPAMIADGLAAWTTKEHRAVAERDIVFHARDLPAGLARQKAALSAFMDRIDAALNKCPPIAYANHPYWSPAVRMWSLSRAEQAGTDRPASLPPELAQGEGGPSLKDGGAASIYARILQGARRRRGRGMRVALWHNQWPDIWLIERELEEIARDRAARTLVADGGDGTLAAECVRRLDATTSSIEGIGETSSAQGGPFDAVVVRLPWDRVEEIRALIARTQPLLAPGGVLRLWIHHPGASADPANHTDLFPLLVEGMLPRDWLGWTISTRLVGGRLRRLLRRLELSCLRALWPGRWRETPATLLAAVMLPFIATAMAGVNLRHRACSRVARPAFCTSILLTMRRRGDGNTRDENSP</sequence>
<feature type="region of interest" description="Disordered" evidence="1">
    <location>
        <begin position="316"/>
        <end position="336"/>
    </location>
</feature>
<keyword evidence="2" id="KW-0812">Transmembrane</keyword>
<dbReference type="RefSeq" id="WP_210680214.1">
    <property type="nucleotide sequence ID" value="NZ_JAGMWN010000001.1"/>
</dbReference>
<evidence type="ECO:0000313" key="3">
    <source>
        <dbReference type="EMBL" id="MBP5855635.1"/>
    </source>
</evidence>
<evidence type="ECO:0000313" key="4">
    <source>
        <dbReference type="Proteomes" id="UP000672602"/>
    </source>
</evidence>